<evidence type="ECO:0000313" key="1">
    <source>
        <dbReference type="EMBL" id="GEN83600.1"/>
    </source>
</evidence>
<dbReference type="RefSeq" id="WP_281288382.1">
    <property type="nucleotide sequence ID" value="NZ_BJYL01000024.1"/>
</dbReference>
<reference evidence="1 2" key="1">
    <citation type="submission" date="2019-07" db="EMBL/GenBank/DDBJ databases">
        <title>Whole genome shotgun sequence of Sporosarcina luteola NBRC 105378.</title>
        <authorList>
            <person name="Hosoyama A."/>
            <person name="Uohara A."/>
            <person name="Ohji S."/>
            <person name="Ichikawa N."/>
        </authorList>
    </citation>
    <scope>NUCLEOTIDE SEQUENCE [LARGE SCALE GENOMIC DNA]</scope>
    <source>
        <strain evidence="1 2">NBRC 105378</strain>
    </source>
</reference>
<dbReference type="EMBL" id="BJYL01000024">
    <property type="protein sequence ID" value="GEN83600.1"/>
    <property type="molecule type" value="Genomic_DNA"/>
</dbReference>
<organism evidence="1 2">
    <name type="scientific">Sporosarcina luteola</name>
    <dbReference type="NCBI Taxonomy" id="582850"/>
    <lineage>
        <taxon>Bacteria</taxon>
        <taxon>Bacillati</taxon>
        <taxon>Bacillota</taxon>
        <taxon>Bacilli</taxon>
        <taxon>Bacillales</taxon>
        <taxon>Caryophanaceae</taxon>
        <taxon>Sporosarcina</taxon>
    </lineage>
</organism>
<protein>
    <recommendedName>
        <fullName evidence="3">BH0509 family protein</fullName>
    </recommendedName>
</protein>
<evidence type="ECO:0000313" key="2">
    <source>
        <dbReference type="Proteomes" id="UP000321901"/>
    </source>
</evidence>
<comment type="caution">
    <text evidence="1">The sequence shown here is derived from an EMBL/GenBank/DDBJ whole genome shotgun (WGS) entry which is preliminary data.</text>
</comment>
<name>A0A511Z837_9BACL</name>
<dbReference type="Proteomes" id="UP000321901">
    <property type="component" value="Unassembled WGS sequence"/>
</dbReference>
<gene>
    <name evidence="1" type="ORF">SLU01_19120</name>
</gene>
<dbReference type="AlphaFoldDB" id="A0A511Z837"/>
<proteinExistence type="predicted"/>
<evidence type="ECO:0008006" key="3">
    <source>
        <dbReference type="Google" id="ProtNLM"/>
    </source>
</evidence>
<sequence length="42" mass="5065">MSDEEREKLIAVINQKTKYPPSYFDSLSDKQLIELYEYHTLK</sequence>
<accession>A0A511Z837</accession>
<keyword evidence="2" id="KW-1185">Reference proteome</keyword>